<organism evidence="1 2">
    <name type="scientific">Methylocapsa palsarum</name>
    <dbReference type="NCBI Taxonomy" id="1612308"/>
    <lineage>
        <taxon>Bacteria</taxon>
        <taxon>Pseudomonadati</taxon>
        <taxon>Pseudomonadota</taxon>
        <taxon>Alphaproteobacteria</taxon>
        <taxon>Hyphomicrobiales</taxon>
        <taxon>Beijerinckiaceae</taxon>
        <taxon>Methylocapsa</taxon>
    </lineage>
</organism>
<keyword evidence="2" id="KW-1185">Reference proteome</keyword>
<name>A0A1I4AID6_9HYPH</name>
<dbReference type="OrthoDB" id="5569723at2"/>
<evidence type="ECO:0000313" key="2">
    <source>
        <dbReference type="Proteomes" id="UP000198755"/>
    </source>
</evidence>
<sequence>MARSHILYLARSDAPGRKPLQEAIDALKFRLVLDHAYAPFETSGYLPCTLEGEDAGFDIHFSEAKPDLSSFPALRARIGPRDGAMTFRWGGDPRERASALIVSAALAQAFGALAHDPETDAVYEAPALIAMAREAAAAAL</sequence>
<dbReference type="EMBL" id="FOSN01000010">
    <property type="protein sequence ID" value="SFK56242.1"/>
    <property type="molecule type" value="Genomic_DNA"/>
</dbReference>
<protein>
    <submittedName>
        <fullName evidence="1">Uncharacterized protein</fullName>
    </submittedName>
</protein>
<evidence type="ECO:0000313" key="1">
    <source>
        <dbReference type="EMBL" id="SFK56242.1"/>
    </source>
</evidence>
<gene>
    <name evidence="1" type="ORF">SAMN05444581_110128</name>
</gene>
<reference evidence="1 2" key="1">
    <citation type="submission" date="2016-10" db="EMBL/GenBank/DDBJ databases">
        <authorList>
            <person name="de Groot N.N."/>
        </authorList>
    </citation>
    <scope>NUCLEOTIDE SEQUENCE [LARGE SCALE GENOMIC DNA]</scope>
    <source>
        <strain evidence="1 2">NE2</strain>
    </source>
</reference>
<dbReference type="Proteomes" id="UP000198755">
    <property type="component" value="Unassembled WGS sequence"/>
</dbReference>
<dbReference type="RefSeq" id="WP_091682876.1">
    <property type="nucleotide sequence ID" value="NZ_FOSN01000010.1"/>
</dbReference>
<accession>A0A1I4AID6</accession>
<dbReference type="AlphaFoldDB" id="A0A1I4AID6"/>
<proteinExistence type="predicted"/>